<protein>
    <submittedName>
        <fullName evidence="1">Uncharacterized protein</fullName>
    </submittedName>
</protein>
<gene>
    <name evidence="1" type="ORF">GLOINDRAFT_8541</name>
</gene>
<dbReference type="AlphaFoldDB" id="U9SWW1"/>
<sequence length="81" mass="9291">MVFRKWSDKLLGQVSGFLSLKYKRLMYSELMLSPSMNFADKSFQDFQIISPLNFRRTLTPKIIKTNLNSNICEVGGIGVVK</sequence>
<name>U9SWW1_RHIID</name>
<dbReference type="HOGENOM" id="CLU_2575104_0_0_1"/>
<organism evidence="1">
    <name type="scientific">Rhizophagus irregularis (strain DAOM 181602 / DAOM 197198 / MUCL 43194)</name>
    <name type="common">Arbuscular mycorrhizal fungus</name>
    <name type="synonym">Glomus intraradices</name>
    <dbReference type="NCBI Taxonomy" id="747089"/>
    <lineage>
        <taxon>Eukaryota</taxon>
        <taxon>Fungi</taxon>
        <taxon>Fungi incertae sedis</taxon>
        <taxon>Mucoromycota</taxon>
        <taxon>Glomeromycotina</taxon>
        <taxon>Glomeromycetes</taxon>
        <taxon>Glomerales</taxon>
        <taxon>Glomeraceae</taxon>
        <taxon>Rhizophagus</taxon>
    </lineage>
</organism>
<evidence type="ECO:0000313" key="1">
    <source>
        <dbReference type="EMBL" id="ESA00400.1"/>
    </source>
</evidence>
<accession>U9SWW1</accession>
<reference evidence="1" key="1">
    <citation type="submission" date="2013-07" db="EMBL/GenBank/DDBJ databases">
        <title>The genome of an arbuscular mycorrhizal fungus provides insights into the evolution of the oldest plant symbiosis.</title>
        <authorList>
            <consortium name="DOE Joint Genome Institute"/>
            <person name="Tisserant E."/>
            <person name="Malbreil M."/>
            <person name="Kuo A."/>
            <person name="Kohler A."/>
            <person name="Symeonidi A."/>
            <person name="Balestrini R."/>
            <person name="Charron P."/>
            <person name="Duensing N."/>
            <person name="Frei-dit-Frey N."/>
            <person name="Gianinazzi-Pearson V."/>
            <person name="Gilbert B."/>
            <person name="Handa Y."/>
            <person name="Hijri M."/>
            <person name="Kaul R."/>
            <person name="Kawaguchi M."/>
            <person name="Krajinski F."/>
            <person name="Lammers P."/>
            <person name="Lapierre D."/>
            <person name="Masclaux F.G."/>
            <person name="Murat C."/>
            <person name="Morin E."/>
            <person name="Ndikumana S."/>
            <person name="Pagni M."/>
            <person name="Petitpierre D."/>
            <person name="Requena N."/>
            <person name="Rosikiewicz P."/>
            <person name="Riley R."/>
            <person name="Saito K."/>
            <person name="San Clemente H."/>
            <person name="Shapiro H."/>
            <person name="van Tuinen D."/>
            <person name="Becard G."/>
            <person name="Bonfante P."/>
            <person name="Paszkowski U."/>
            <person name="Shachar-Hill Y."/>
            <person name="Young J.P."/>
            <person name="Sanders I.R."/>
            <person name="Henrissat B."/>
            <person name="Rensing S.A."/>
            <person name="Grigoriev I.V."/>
            <person name="Corradi N."/>
            <person name="Roux C."/>
            <person name="Martin F."/>
        </authorList>
    </citation>
    <scope>NUCLEOTIDE SEQUENCE</scope>
    <source>
        <strain evidence="1">DAOM 197198</strain>
    </source>
</reference>
<dbReference type="EMBL" id="KI297238">
    <property type="protein sequence ID" value="ESA00400.1"/>
    <property type="molecule type" value="Genomic_DNA"/>
</dbReference>
<proteinExistence type="predicted"/>